<dbReference type="PANTHER" id="PTHR47469:SF2">
    <property type="entry name" value="OS06G0597600 PROTEIN"/>
    <property type="match status" value="1"/>
</dbReference>
<keyword evidence="3" id="KW-1185">Reference proteome</keyword>
<accession>A0ABP0TWR1</accession>
<name>A0ABP0TWR1_9BRYO</name>
<dbReference type="Pfam" id="PF01494">
    <property type="entry name" value="FAD_binding_3"/>
    <property type="match status" value="1"/>
</dbReference>
<dbReference type="Proteomes" id="UP001497512">
    <property type="component" value="Chromosome 15"/>
</dbReference>
<proteinExistence type="predicted"/>
<dbReference type="PRINTS" id="PR00420">
    <property type="entry name" value="RNGMNOXGNASE"/>
</dbReference>
<protein>
    <recommendedName>
        <fullName evidence="1">FAD-binding domain-containing protein</fullName>
    </recommendedName>
</protein>
<dbReference type="Gene3D" id="3.50.50.60">
    <property type="entry name" value="FAD/NAD(P)-binding domain"/>
    <property type="match status" value="1"/>
</dbReference>
<organism evidence="2 3">
    <name type="scientific">Sphagnum troendelagicum</name>
    <dbReference type="NCBI Taxonomy" id="128251"/>
    <lineage>
        <taxon>Eukaryota</taxon>
        <taxon>Viridiplantae</taxon>
        <taxon>Streptophyta</taxon>
        <taxon>Embryophyta</taxon>
        <taxon>Bryophyta</taxon>
        <taxon>Sphagnophytina</taxon>
        <taxon>Sphagnopsida</taxon>
        <taxon>Sphagnales</taxon>
        <taxon>Sphagnaceae</taxon>
        <taxon>Sphagnum</taxon>
    </lineage>
</organism>
<evidence type="ECO:0000313" key="2">
    <source>
        <dbReference type="EMBL" id="CAK9206993.1"/>
    </source>
</evidence>
<dbReference type="SUPFAM" id="SSF51905">
    <property type="entry name" value="FAD/NAD(P)-binding domain"/>
    <property type="match status" value="1"/>
</dbReference>
<evidence type="ECO:0000313" key="3">
    <source>
        <dbReference type="Proteomes" id="UP001497512"/>
    </source>
</evidence>
<feature type="domain" description="FAD-binding" evidence="1">
    <location>
        <begin position="8"/>
        <end position="373"/>
    </location>
</feature>
<evidence type="ECO:0000259" key="1">
    <source>
        <dbReference type="Pfam" id="PF01494"/>
    </source>
</evidence>
<dbReference type="InterPro" id="IPR002938">
    <property type="entry name" value="FAD-bd"/>
</dbReference>
<dbReference type="SUPFAM" id="SSF54373">
    <property type="entry name" value="FAD-linked reductases, C-terminal domain"/>
    <property type="match status" value="1"/>
</dbReference>
<dbReference type="InterPro" id="IPR053212">
    <property type="entry name" value="DHP_3-monooxygenase"/>
</dbReference>
<sequence length="413" mass="45662">MGEKEMKKVVVVGGSIAGLSCAHAFLKAKGWEVVVLEKARSVSSAGAGLGLDPEACNALKDWGIGDGLLQQSLPLSMEENRAIDSNRQAHIVARDESYNHRAVHWSDLHRLLYNALPAGIVQLGHEVISYEEESGVGPDKEPQVKVRVKKVAGSDVENNIQEYTGDLMVAADGSMSQTREKHFPGEKRRYSGYCAWRGVLDGSTECNAAAMVRRVYPDLGRCLYFDIAQGTHSVLYELPGGRLNWLWYINQPEPHLKGKSVTVKADEKALAALHEQASKTWVPELATLMQATTDPFINAIFDREPLSKFVWGRVVLVGEAAHPTTPHGLRSTNMSIIDAYTLGNAIQNRRLQGIDAALQEYESQRVLVTAQQVLFSRHLGQLKQGLLLPEKFSWISADQKIRSGLLQQNMHSF</sequence>
<dbReference type="PANTHER" id="PTHR47469">
    <property type="entry name" value="MONOOXYGENASE-LIKE"/>
    <property type="match status" value="1"/>
</dbReference>
<gene>
    <name evidence="2" type="ORF">CSSPTR1EN2_LOCUS8626</name>
</gene>
<reference evidence="2" key="1">
    <citation type="submission" date="2024-02" db="EMBL/GenBank/DDBJ databases">
        <authorList>
            <consortium name="ELIXIR-Norway"/>
            <consortium name="Elixir Norway"/>
        </authorList>
    </citation>
    <scope>NUCLEOTIDE SEQUENCE</scope>
</reference>
<dbReference type="EMBL" id="OZ019907">
    <property type="protein sequence ID" value="CAK9206993.1"/>
    <property type="molecule type" value="Genomic_DNA"/>
</dbReference>
<dbReference type="InterPro" id="IPR036188">
    <property type="entry name" value="FAD/NAD-bd_sf"/>
</dbReference>
<dbReference type="PROSITE" id="PS51257">
    <property type="entry name" value="PROKAR_LIPOPROTEIN"/>
    <property type="match status" value="1"/>
</dbReference>